<comment type="subcellular location">
    <subcellularLocation>
        <location evidence="1">Cell membrane</location>
        <topology evidence="1">Multi-pass membrane protein</topology>
    </subcellularLocation>
</comment>
<feature type="transmembrane region" description="Helical" evidence="7">
    <location>
        <begin position="224"/>
        <end position="242"/>
    </location>
</feature>
<gene>
    <name evidence="9" type="ORF">H4O21_18880</name>
</gene>
<dbReference type="EMBL" id="JACJFM010000033">
    <property type="protein sequence ID" value="MBB1488674.1"/>
    <property type="molecule type" value="Genomic_DNA"/>
</dbReference>
<evidence type="ECO:0000256" key="2">
    <source>
        <dbReference type="ARBA" id="ARBA00022475"/>
    </source>
</evidence>
<feature type="transmembrane region" description="Helical" evidence="7">
    <location>
        <begin position="126"/>
        <end position="143"/>
    </location>
</feature>
<feature type="transmembrane region" description="Helical" evidence="7">
    <location>
        <begin position="281"/>
        <end position="300"/>
    </location>
</feature>
<feature type="transmembrane region" description="Helical" evidence="7">
    <location>
        <begin position="70"/>
        <end position="88"/>
    </location>
</feature>
<name>A0A839IVM7_9GAMM</name>
<evidence type="ECO:0000256" key="5">
    <source>
        <dbReference type="ARBA" id="ARBA00023136"/>
    </source>
</evidence>
<dbReference type="PANTHER" id="PTHR42920:SF5">
    <property type="entry name" value="EAMA DOMAIN-CONTAINING PROTEIN"/>
    <property type="match status" value="1"/>
</dbReference>
<sequence length="332" mass="35731">MTIRSHRMALIMLLLVSFVWGAEFVLIDMAIESLPVNTFNALRFTLAGLSLIPLFLLSGEKVRKDQLLPVIQKGAILGAMLGLGFYTQTEGLLHTSVSNAGFITGLNVPLVPVLGFLIFRTAASRAVWAGVLCSTLGLYLLTMGDKLEFNYGDFLVLICAFCFAIHIVMTGRYVGSLPVIALSISQLFAVAIYSSCAAMLSPDPAFYLPGHEAVSWQEQLTDPIIFSAITIAGMFGTAYAYWAQSACQQILPDYKVALVFATEPVFAYITAWLILDETLGMIGVAGAIAIVIGMLVSELGDKKHPPEISPLDHTATANPELASKSAESQKTA</sequence>
<reference evidence="9 10" key="1">
    <citation type="submission" date="2020-08" db="EMBL/GenBank/DDBJ databases">
        <title>Oceanospirillum sp. nov. isolated from marine sediment.</title>
        <authorList>
            <person name="Ji X."/>
        </authorList>
    </citation>
    <scope>NUCLEOTIDE SEQUENCE [LARGE SCALE GENOMIC DNA]</scope>
    <source>
        <strain evidence="9 10">D5</strain>
    </source>
</reference>
<keyword evidence="5 7" id="KW-0472">Membrane</keyword>
<feature type="domain" description="EamA" evidence="8">
    <location>
        <begin position="8"/>
        <end position="142"/>
    </location>
</feature>
<feature type="transmembrane region" description="Helical" evidence="7">
    <location>
        <begin position="180"/>
        <end position="200"/>
    </location>
</feature>
<evidence type="ECO:0000259" key="8">
    <source>
        <dbReference type="Pfam" id="PF00892"/>
    </source>
</evidence>
<evidence type="ECO:0000256" key="3">
    <source>
        <dbReference type="ARBA" id="ARBA00022692"/>
    </source>
</evidence>
<feature type="transmembrane region" description="Helical" evidence="7">
    <location>
        <begin position="149"/>
        <end position="168"/>
    </location>
</feature>
<dbReference type="Pfam" id="PF00892">
    <property type="entry name" value="EamA"/>
    <property type="match status" value="2"/>
</dbReference>
<evidence type="ECO:0000256" key="6">
    <source>
        <dbReference type="SAM" id="MobiDB-lite"/>
    </source>
</evidence>
<dbReference type="GO" id="GO:0005886">
    <property type="term" value="C:plasma membrane"/>
    <property type="evidence" value="ECO:0007669"/>
    <property type="project" value="UniProtKB-SubCell"/>
</dbReference>
<dbReference type="PANTHER" id="PTHR42920">
    <property type="entry name" value="OS03G0707200 PROTEIN-RELATED"/>
    <property type="match status" value="1"/>
</dbReference>
<dbReference type="RefSeq" id="WP_182810447.1">
    <property type="nucleotide sequence ID" value="NZ_JACJFM010000033.1"/>
</dbReference>
<feature type="transmembrane region" description="Helical" evidence="7">
    <location>
        <begin position="37"/>
        <end position="58"/>
    </location>
</feature>
<evidence type="ECO:0000256" key="4">
    <source>
        <dbReference type="ARBA" id="ARBA00022989"/>
    </source>
</evidence>
<evidence type="ECO:0000256" key="1">
    <source>
        <dbReference type="ARBA" id="ARBA00004651"/>
    </source>
</evidence>
<dbReference type="SUPFAM" id="SSF103481">
    <property type="entry name" value="Multidrug resistance efflux transporter EmrE"/>
    <property type="match status" value="2"/>
</dbReference>
<proteinExistence type="predicted"/>
<keyword evidence="4 7" id="KW-1133">Transmembrane helix</keyword>
<dbReference type="AlphaFoldDB" id="A0A839IVM7"/>
<feature type="domain" description="EamA" evidence="8">
    <location>
        <begin position="151"/>
        <end position="296"/>
    </location>
</feature>
<evidence type="ECO:0000313" key="9">
    <source>
        <dbReference type="EMBL" id="MBB1488674.1"/>
    </source>
</evidence>
<dbReference type="InterPro" id="IPR000620">
    <property type="entry name" value="EamA_dom"/>
</dbReference>
<keyword evidence="2" id="KW-1003">Cell membrane</keyword>
<feature type="transmembrane region" description="Helical" evidence="7">
    <location>
        <begin position="254"/>
        <end position="275"/>
    </location>
</feature>
<dbReference type="InterPro" id="IPR037185">
    <property type="entry name" value="EmrE-like"/>
</dbReference>
<comment type="caution">
    <text evidence="9">The sequence shown here is derived from an EMBL/GenBank/DDBJ whole genome shotgun (WGS) entry which is preliminary data.</text>
</comment>
<feature type="transmembrane region" description="Helical" evidence="7">
    <location>
        <begin position="100"/>
        <end position="119"/>
    </location>
</feature>
<keyword evidence="3 7" id="KW-0812">Transmembrane</keyword>
<evidence type="ECO:0000313" key="10">
    <source>
        <dbReference type="Proteomes" id="UP000565262"/>
    </source>
</evidence>
<protein>
    <submittedName>
        <fullName evidence="9">DMT family transporter</fullName>
    </submittedName>
</protein>
<evidence type="ECO:0000256" key="7">
    <source>
        <dbReference type="SAM" id="Phobius"/>
    </source>
</evidence>
<organism evidence="9 10">
    <name type="scientific">Oceanospirillum sediminis</name>
    <dbReference type="NCBI Taxonomy" id="2760088"/>
    <lineage>
        <taxon>Bacteria</taxon>
        <taxon>Pseudomonadati</taxon>
        <taxon>Pseudomonadota</taxon>
        <taxon>Gammaproteobacteria</taxon>
        <taxon>Oceanospirillales</taxon>
        <taxon>Oceanospirillaceae</taxon>
        <taxon>Oceanospirillum</taxon>
    </lineage>
</organism>
<accession>A0A839IVM7</accession>
<dbReference type="InterPro" id="IPR051258">
    <property type="entry name" value="Diverse_Substrate_Transporter"/>
</dbReference>
<feature type="region of interest" description="Disordered" evidence="6">
    <location>
        <begin position="305"/>
        <end position="332"/>
    </location>
</feature>
<keyword evidence="10" id="KW-1185">Reference proteome</keyword>
<dbReference type="Proteomes" id="UP000565262">
    <property type="component" value="Unassembled WGS sequence"/>
</dbReference>